<evidence type="ECO:0000313" key="2">
    <source>
        <dbReference type="EMBL" id="ABR72771.1"/>
    </source>
</evidence>
<protein>
    <submittedName>
        <fullName evidence="2">Excinuclease ATPase subunit</fullName>
    </submittedName>
</protein>
<accession>A6W242</accession>
<evidence type="ECO:0000256" key="1">
    <source>
        <dbReference type="SAM" id="SignalP"/>
    </source>
</evidence>
<keyword evidence="1" id="KW-0732">Signal</keyword>
<dbReference type="AlphaFoldDB" id="A6W242"/>
<dbReference type="EMBL" id="CP000749">
    <property type="protein sequence ID" value="ABR72771.1"/>
    <property type="molecule type" value="Genomic_DNA"/>
</dbReference>
<proteinExistence type="predicted"/>
<dbReference type="eggNOG" id="COG0393">
    <property type="taxonomic scope" value="Bacteria"/>
</dbReference>
<dbReference type="KEGG" id="mmw:Mmwyl1_3872"/>
<organism evidence="2">
    <name type="scientific">Marinomonas sp. (strain MWYL1)</name>
    <dbReference type="NCBI Taxonomy" id="400668"/>
    <lineage>
        <taxon>Bacteria</taxon>
        <taxon>Pseudomonadati</taxon>
        <taxon>Pseudomonadota</taxon>
        <taxon>Gammaproteobacteria</taxon>
        <taxon>Oceanospirillales</taxon>
        <taxon>Oceanospirillaceae</taxon>
        <taxon>Marinomonas</taxon>
    </lineage>
</organism>
<feature type="signal peptide" evidence="1">
    <location>
        <begin position="1"/>
        <end position="26"/>
    </location>
</feature>
<reference evidence="2" key="1">
    <citation type="submission" date="2007-06" db="EMBL/GenBank/DDBJ databases">
        <title>Complete sequence of Marinomonas sp. MWYL1.</title>
        <authorList>
            <consortium name="US DOE Joint Genome Institute"/>
            <person name="Copeland A."/>
            <person name="Lucas S."/>
            <person name="Lapidus A."/>
            <person name="Barry K."/>
            <person name="Glavina del Rio T."/>
            <person name="Dalin E."/>
            <person name="Tice H."/>
            <person name="Pitluck S."/>
            <person name="Kiss H."/>
            <person name="Brettin T."/>
            <person name="Bruce D."/>
            <person name="Detter J.C."/>
            <person name="Han C."/>
            <person name="Schmutz J."/>
            <person name="Larimer F."/>
            <person name="Land M."/>
            <person name="Hauser L."/>
            <person name="Kyrpides N."/>
            <person name="Kim E."/>
            <person name="Johnston A.W.B."/>
            <person name="Todd J.D."/>
            <person name="Rogers R."/>
            <person name="Wexler M."/>
            <person name="Bond P.L."/>
            <person name="Li Y."/>
            <person name="Richardson P."/>
        </authorList>
    </citation>
    <scope>NUCLEOTIDE SEQUENCE [LARGE SCALE GENOMIC DNA]</scope>
    <source>
        <strain evidence="2">MWYL1</strain>
    </source>
</reference>
<name>A6W242_MARMS</name>
<sequence length="150" mass="16102">MEITMMKTVAVIALSALVLCSSHVFARDDVGSYSITNIMSSDVAKSKLGKDVSFYFGEQSYGKALKDFGEFKTNKKTNAFGKSDEEACNWVFLSAMIALKERAIKEGGNAVVDIKSNYKNNLISSTETFQCGAGAVMAGVALTGKVVTLK</sequence>
<feature type="chain" id="PRO_5002701710" evidence="1">
    <location>
        <begin position="27"/>
        <end position="150"/>
    </location>
</feature>
<dbReference type="STRING" id="400668.Mmwyl1_3872"/>
<gene>
    <name evidence="2" type="ordered locus">Mmwyl1_3872</name>
</gene>
<dbReference type="HOGENOM" id="CLU_133131_0_0_6"/>